<feature type="region of interest" description="Disordered" evidence="1">
    <location>
        <begin position="322"/>
        <end position="355"/>
    </location>
</feature>
<feature type="region of interest" description="Disordered" evidence="1">
    <location>
        <begin position="1"/>
        <end position="37"/>
    </location>
</feature>
<dbReference type="CDD" id="cd02440">
    <property type="entry name" value="AdoMet_MTases"/>
    <property type="match status" value="1"/>
</dbReference>
<dbReference type="EMBL" id="ML145088">
    <property type="protein sequence ID" value="TBU63732.1"/>
    <property type="molecule type" value="Genomic_DNA"/>
</dbReference>
<dbReference type="Gene3D" id="3.40.50.150">
    <property type="entry name" value="Vaccinia Virus protein VP39"/>
    <property type="match status" value="1"/>
</dbReference>
<dbReference type="InterPro" id="IPR029063">
    <property type="entry name" value="SAM-dependent_MTases_sf"/>
</dbReference>
<sequence length="584" mass="65367">MMGPPYPYPSRPTRLSCSSTATHSNASDPSRRNIHRKENQFIYRNGSKLHAYDREKVPYPSSFDRDVIELQSLDNAILLDSTGKSTYIDFEARPKPTRCLDIGTGLGLWVISAAKLWPEATFVGLDMVNIQIPLQVLEQDIAERIEWVHTNILRNKLPFDDDEFDHVHINGIALGIPENKWYPLYEEIRRVMKPGATIEHIEEDAIFPSLPRWYTDPLRAHSRGLSTSGSVQARLSYSASSATSHLRHEHELLETLYDDVWSTRFINAYPTSILPGYFGAFFERVLSPPVVQYMSPPFAPFAPLPGTRDSKIPPLPRAITPHPNGTTTTIPQGNGSPRAATFTNGSLTTSPSSTLRVSTEDVAKCGLSPCPSVSSLPHEELDERAPSQKDPEAASMLSNTSQAGSYSSGSTSSKSAKRPSVMLLASPEEGTSLGGDSAADIFPVEKVQAQDEQTKYMHLYRTVTWVLSTKEAMWDELLARVQARDETLRKFGWKDEDYNEQASRARFEYAIDQYQSDMRGRISLWNCAVQNGWELPFRDPPTQAEVGEEMQLRHEILEAQKQSDTGALEPPVRKIRILIGSKES</sequence>
<dbReference type="PANTHER" id="PTHR43591">
    <property type="entry name" value="METHYLTRANSFERASE"/>
    <property type="match status" value="1"/>
</dbReference>
<dbReference type="GO" id="GO:0008168">
    <property type="term" value="F:methyltransferase activity"/>
    <property type="evidence" value="ECO:0007669"/>
    <property type="project" value="TreeGrafter"/>
</dbReference>
<keyword evidence="3" id="KW-1185">Reference proteome</keyword>
<dbReference type="AlphaFoldDB" id="A0A4Q9Q873"/>
<accession>A0A4Q9Q873</accession>
<evidence type="ECO:0000313" key="2">
    <source>
        <dbReference type="EMBL" id="TBU63732.1"/>
    </source>
</evidence>
<proteinExistence type="predicted"/>
<protein>
    <submittedName>
        <fullName evidence="2">Uncharacterized protein</fullName>
    </submittedName>
</protein>
<reference evidence="2 3" key="1">
    <citation type="submission" date="2019-01" db="EMBL/GenBank/DDBJ databases">
        <title>Draft genome sequences of three monokaryotic isolates of the white-rot basidiomycete fungus Dichomitus squalens.</title>
        <authorList>
            <consortium name="DOE Joint Genome Institute"/>
            <person name="Lopez S.C."/>
            <person name="Andreopoulos B."/>
            <person name="Pangilinan J."/>
            <person name="Lipzen A."/>
            <person name="Riley R."/>
            <person name="Ahrendt S."/>
            <person name="Ng V."/>
            <person name="Barry K."/>
            <person name="Daum C."/>
            <person name="Grigoriev I.V."/>
            <person name="Hilden K.S."/>
            <person name="Makela M.R."/>
            <person name="de Vries R.P."/>
        </authorList>
    </citation>
    <scope>NUCLEOTIDE SEQUENCE [LARGE SCALE GENOMIC DNA]</scope>
    <source>
        <strain evidence="2 3">CBS 464.89</strain>
    </source>
</reference>
<feature type="compositionally biased region" description="Polar residues" evidence="1">
    <location>
        <begin position="323"/>
        <end position="355"/>
    </location>
</feature>
<dbReference type="PANTHER" id="PTHR43591:SF24">
    <property type="entry name" value="2-METHOXY-6-POLYPRENYL-1,4-BENZOQUINOL METHYLASE, MITOCHONDRIAL"/>
    <property type="match status" value="1"/>
</dbReference>
<evidence type="ECO:0000256" key="1">
    <source>
        <dbReference type="SAM" id="MobiDB-lite"/>
    </source>
</evidence>
<dbReference type="Proteomes" id="UP000292082">
    <property type="component" value="Unassembled WGS sequence"/>
</dbReference>
<dbReference type="OMA" id="AREAMWG"/>
<dbReference type="InterPro" id="IPR041698">
    <property type="entry name" value="Methyltransf_25"/>
</dbReference>
<feature type="compositionally biased region" description="Basic and acidic residues" evidence="1">
    <location>
        <begin position="377"/>
        <end position="392"/>
    </location>
</feature>
<organism evidence="2 3">
    <name type="scientific">Dichomitus squalens</name>
    <dbReference type="NCBI Taxonomy" id="114155"/>
    <lineage>
        <taxon>Eukaryota</taxon>
        <taxon>Fungi</taxon>
        <taxon>Dikarya</taxon>
        <taxon>Basidiomycota</taxon>
        <taxon>Agaricomycotina</taxon>
        <taxon>Agaricomycetes</taxon>
        <taxon>Polyporales</taxon>
        <taxon>Polyporaceae</taxon>
        <taxon>Dichomitus</taxon>
    </lineage>
</organism>
<evidence type="ECO:0000313" key="3">
    <source>
        <dbReference type="Proteomes" id="UP000292082"/>
    </source>
</evidence>
<feature type="compositionally biased region" description="Pro residues" evidence="1">
    <location>
        <begin position="1"/>
        <end position="10"/>
    </location>
</feature>
<dbReference type="SUPFAM" id="SSF53335">
    <property type="entry name" value="S-adenosyl-L-methionine-dependent methyltransferases"/>
    <property type="match status" value="1"/>
</dbReference>
<feature type="compositionally biased region" description="Low complexity" evidence="1">
    <location>
        <begin position="398"/>
        <end position="420"/>
    </location>
</feature>
<name>A0A4Q9Q873_9APHY</name>
<gene>
    <name evidence="2" type="ORF">BD310DRAFT_522072</name>
</gene>
<feature type="region of interest" description="Disordered" evidence="1">
    <location>
        <begin position="369"/>
        <end position="420"/>
    </location>
</feature>
<dbReference type="Pfam" id="PF13649">
    <property type="entry name" value="Methyltransf_25"/>
    <property type="match status" value="1"/>
</dbReference>
<feature type="compositionally biased region" description="Polar residues" evidence="1">
    <location>
        <begin position="13"/>
        <end position="28"/>
    </location>
</feature>